<comment type="caution">
    <text evidence="1">The sequence shown here is derived from an EMBL/GenBank/DDBJ whole genome shotgun (WGS) entry which is preliminary data.</text>
</comment>
<sequence>MIHDNSEKIDESERLHFITTRDSNTGRIGKSLTEAMPYSEIRQPLCKMYKLVKQEDIGKESFQFPVQEFVSALMVAVRAEINNSSKELYLRLVNCEYLGVLTEYSQEFERLMDGKLQKNTPMESTLTRVFASQLEDFEKIDHVKRYVPNGQSANWHYISNVQEVYKEFQKLTNLLVMYMSIQYKALDNKDYYDSGNIIGMAINRIKTYLNKNFDNKIANDIEWSLYVNNFDIFKEYCAVRNKVFTEENIHQMVKQSLSVNQYSRFEVYEYDRNKKEYSTRFTTEYHDHFAQVLKMLRFVNMIETVHHKLLATKKNPNEVTIELYMLNGRPV</sequence>
<protein>
    <submittedName>
        <fullName evidence="1">Uncharacterized protein</fullName>
    </submittedName>
</protein>
<organism evidence="1 2">
    <name type="scientific">Acinetobacter terrae</name>
    <dbReference type="NCBI Taxonomy" id="2731247"/>
    <lineage>
        <taxon>Bacteria</taxon>
        <taxon>Pseudomonadati</taxon>
        <taxon>Pseudomonadota</taxon>
        <taxon>Gammaproteobacteria</taxon>
        <taxon>Moraxellales</taxon>
        <taxon>Moraxellaceae</taxon>
        <taxon>Acinetobacter</taxon>
        <taxon>Acinetobacter Taxon 24</taxon>
    </lineage>
</organism>
<accession>A0A7Y2WBZ5</accession>
<dbReference type="EMBL" id="JABERL010000056">
    <property type="protein sequence ID" value="NNH78845.1"/>
    <property type="molecule type" value="Genomic_DNA"/>
</dbReference>
<dbReference type="Proteomes" id="UP000569202">
    <property type="component" value="Unassembled WGS sequence"/>
</dbReference>
<evidence type="ECO:0000313" key="1">
    <source>
        <dbReference type="EMBL" id="NNH78845.1"/>
    </source>
</evidence>
<dbReference type="AlphaFoldDB" id="A0A7Y2WBZ5"/>
<gene>
    <name evidence="1" type="ORF">HLH17_14570</name>
</gene>
<name>A0A7Y2WBZ5_9GAMM</name>
<dbReference type="RefSeq" id="WP_171541040.1">
    <property type="nucleotide sequence ID" value="NZ_JABERL010000056.1"/>
</dbReference>
<reference evidence="1 2" key="1">
    <citation type="submission" date="2020-04" db="EMBL/GenBank/DDBJ databases">
        <title>Acinetobacter Taxon 24.</title>
        <authorList>
            <person name="Nemec A."/>
            <person name="Radolfova-Krizova L."/>
            <person name="Higgins P.G."/>
            <person name="Spanelova P."/>
        </authorList>
    </citation>
    <scope>NUCLEOTIDE SEQUENCE [LARGE SCALE GENOMIC DNA]</scope>
    <source>
        <strain evidence="1 2">ANC 5380</strain>
    </source>
</reference>
<evidence type="ECO:0000313" key="2">
    <source>
        <dbReference type="Proteomes" id="UP000569202"/>
    </source>
</evidence>
<proteinExistence type="predicted"/>